<accession>A0AA86SP69</accession>
<sequence>MLHQRYVKGEVCDLHPRAKHSLEHCSEAERILQCLIDTHKIQINSARKEGE</sequence>
<dbReference type="EMBL" id="OY731401">
    <property type="protein sequence ID" value="CAJ1948060.1"/>
    <property type="molecule type" value="Genomic_DNA"/>
</dbReference>
<evidence type="ECO:0000313" key="1">
    <source>
        <dbReference type="EMBL" id="CAJ1948060.1"/>
    </source>
</evidence>
<gene>
    <name evidence="1" type="ORF">AYBTSS11_LOCUS12985</name>
</gene>
<name>A0AA86SP69_9FABA</name>
<proteinExistence type="predicted"/>
<dbReference type="Proteomes" id="UP001189624">
    <property type="component" value="Chromosome 4"/>
</dbReference>
<dbReference type="AlphaFoldDB" id="A0AA86SP69"/>
<dbReference type="Gramene" id="rna-AYBTSS11_LOCUS12985">
    <property type="protein sequence ID" value="CAJ1948060.1"/>
    <property type="gene ID" value="gene-AYBTSS11_LOCUS12985"/>
</dbReference>
<evidence type="ECO:0000313" key="2">
    <source>
        <dbReference type="Proteomes" id="UP001189624"/>
    </source>
</evidence>
<protein>
    <submittedName>
        <fullName evidence="1">Uncharacterized protein</fullName>
    </submittedName>
</protein>
<reference evidence="1" key="1">
    <citation type="submission" date="2023-10" db="EMBL/GenBank/DDBJ databases">
        <authorList>
            <person name="Domelevo Entfellner J.-B."/>
        </authorList>
    </citation>
    <scope>NUCLEOTIDE SEQUENCE</scope>
</reference>
<keyword evidence="2" id="KW-1185">Reference proteome</keyword>
<feature type="non-terminal residue" evidence="1">
    <location>
        <position position="51"/>
    </location>
</feature>
<organism evidence="1 2">
    <name type="scientific">Sphenostylis stenocarpa</name>
    <dbReference type="NCBI Taxonomy" id="92480"/>
    <lineage>
        <taxon>Eukaryota</taxon>
        <taxon>Viridiplantae</taxon>
        <taxon>Streptophyta</taxon>
        <taxon>Embryophyta</taxon>
        <taxon>Tracheophyta</taxon>
        <taxon>Spermatophyta</taxon>
        <taxon>Magnoliopsida</taxon>
        <taxon>eudicotyledons</taxon>
        <taxon>Gunneridae</taxon>
        <taxon>Pentapetalae</taxon>
        <taxon>rosids</taxon>
        <taxon>fabids</taxon>
        <taxon>Fabales</taxon>
        <taxon>Fabaceae</taxon>
        <taxon>Papilionoideae</taxon>
        <taxon>50 kb inversion clade</taxon>
        <taxon>NPAAA clade</taxon>
        <taxon>indigoferoid/millettioid clade</taxon>
        <taxon>Phaseoleae</taxon>
        <taxon>Sphenostylis</taxon>
    </lineage>
</organism>